<feature type="transmembrane region" description="Helical" evidence="2">
    <location>
        <begin position="520"/>
        <end position="538"/>
    </location>
</feature>
<name>A0A427XNH4_9TREE</name>
<dbReference type="PANTHER" id="PTHR35859:SF6">
    <property type="entry name" value="ION TRANSPORT DOMAIN-CONTAINING PROTEIN"/>
    <property type="match status" value="1"/>
</dbReference>
<feature type="transmembrane region" description="Helical" evidence="2">
    <location>
        <begin position="372"/>
        <end position="397"/>
    </location>
</feature>
<feature type="transmembrane region" description="Helical" evidence="2">
    <location>
        <begin position="404"/>
        <end position="426"/>
    </location>
</feature>
<evidence type="ECO:0000259" key="4">
    <source>
        <dbReference type="Pfam" id="PF23317"/>
    </source>
</evidence>
<evidence type="ECO:0000259" key="3">
    <source>
        <dbReference type="Pfam" id="PF23190"/>
    </source>
</evidence>
<keyword evidence="2" id="KW-1133">Transmembrane helix</keyword>
<feature type="transmembrane region" description="Helical" evidence="2">
    <location>
        <begin position="550"/>
        <end position="569"/>
    </location>
</feature>
<dbReference type="Proteomes" id="UP000279236">
    <property type="component" value="Unassembled WGS sequence"/>
</dbReference>
<keyword evidence="2" id="KW-0812">Transmembrane</keyword>
<feature type="transmembrane region" description="Helical" evidence="2">
    <location>
        <begin position="275"/>
        <end position="293"/>
    </location>
</feature>
<proteinExistence type="predicted"/>
<gene>
    <name evidence="5" type="ORF">EHS24_008898</name>
</gene>
<dbReference type="STRING" id="105984.A0A427XNH4"/>
<feature type="transmembrane region" description="Helical" evidence="2">
    <location>
        <begin position="328"/>
        <end position="352"/>
    </location>
</feature>
<dbReference type="AlphaFoldDB" id="A0A427XNH4"/>
<keyword evidence="6" id="KW-1185">Reference proteome</keyword>
<evidence type="ECO:0008006" key="7">
    <source>
        <dbReference type="Google" id="ProtNLM"/>
    </source>
</evidence>
<feature type="region of interest" description="Disordered" evidence="1">
    <location>
        <begin position="216"/>
        <end position="241"/>
    </location>
</feature>
<evidence type="ECO:0000256" key="2">
    <source>
        <dbReference type="SAM" id="Phobius"/>
    </source>
</evidence>
<feature type="domain" description="Calcium channel YVC1-like C-terminal transmembrane" evidence="4">
    <location>
        <begin position="280"/>
        <end position="573"/>
    </location>
</feature>
<comment type="caution">
    <text evidence="5">The sequence shown here is derived from an EMBL/GenBank/DDBJ whole genome shotgun (WGS) entry which is preliminary data.</text>
</comment>
<keyword evidence="2" id="KW-0472">Membrane</keyword>
<evidence type="ECO:0000256" key="1">
    <source>
        <dbReference type="SAM" id="MobiDB-lite"/>
    </source>
</evidence>
<accession>A0A427XNH4</accession>
<dbReference type="RefSeq" id="XP_028475269.1">
    <property type="nucleotide sequence ID" value="XM_028624197.1"/>
</dbReference>
<feature type="domain" description="YVC1 N-terminal linker helical" evidence="3">
    <location>
        <begin position="78"/>
        <end position="220"/>
    </location>
</feature>
<dbReference type="OrthoDB" id="2373987at2759"/>
<dbReference type="InterPro" id="IPR052971">
    <property type="entry name" value="TRP_calcium_channel"/>
</dbReference>
<feature type="transmembrane region" description="Helical" evidence="2">
    <location>
        <begin position="467"/>
        <end position="488"/>
    </location>
</feature>
<dbReference type="GeneID" id="39593441"/>
<sequence length="711" mass="78145">MATTAAPVDTTVAAPAAAVEASVPTTVYALIHAMHASVSEEVDSILAWGELQNPAVQFSVVKPFVERFAPKPVKDEVEENASNSLGAVIFALMANRLEYAALAEKDLSQSNLQNTRAMFCEYAAIKILRAWPDTQDEEELTAELVRNFGALDGAPEDILKAVDADELAEGRDSALELAIISDAKHFCSQPLIQHLAGDIYSGKIVYHPPSTNSFISDNYVSPKTRRRRDQQRSPSRRGSVDSDFDADAAEVYSYNPYLAGWLDYTRLRVPRWRQLLEFLSFFGLVVLFVLVLANRELQTFTFIEGLFIAYSLGIILDEFAAAKESGWLVYFANAWNVLDVSFVGLFFAYIAIRIPSLWYHSTKQADLAFDTLSLAGCILFPRLVFFFINSSVVILALRGMISTYVSFMALTAVAFSGIAVCLWELARGNNDTPNWTFKQIIKLLFQIWFGSATWTRGSEFHPMFGPILLFTFSLLCKSFIVVILMGMVSAKYSRVYSNASEEYLFQRIVTTVEGVKSDAVFSYIPPFNLLALAILMPIKYVGSAETLHRVNVFLIRACNFPILFAISAYERYAYRTSRRAIRLTERGQVKEAKSGFFGSILGSGSESLIHAAFDLAPPPATPAEPAAAAGAVPSSSTAPAGTDVEAAAAAIVAPAKKPAAARESLARLFRDGSKNANTVTVTAEEWNEVRASQKRLEDMLEKVMAVTGAGK</sequence>
<dbReference type="PANTHER" id="PTHR35859">
    <property type="entry name" value="NONSELECTIVE CATION CHANNEL PROTEIN"/>
    <property type="match status" value="1"/>
</dbReference>
<dbReference type="InterPro" id="IPR056336">
    <property type="entry name" value="YVC1_C"/>
</dbReference>
<feature type="transmembrane region" description="Helical" evidence="2">
    <location>
        <begin position="299"/>
        <end position="316"/>
    </location>
</feature>
<protein>
    <recommendedName>
        <fullName evidence="7">Ion transport domain-containing protein</fullName>
    </recommendedName>
</protein>
<evidence type="ECO:0000313" key="6">
    <source>
        <dbReference type="Proteomes" id="UP000279236"/>
    </source>
</evidence>
<organism evidence="5 6">
    <name type="scientific">Apiotrichum porosum</name>
    <dbReference type="NCBI Taxonomy" id="105984"/>
    <lineage>
        <taxon>Eukaryota</taxon>
        <taxon>Fungi</taxon>
        <taxon>Dikarya</taxon>
        <taxon>Basidiomycota</taxon>
        <taxon>Agaricomycotina</taxon>
        <taxon>Tremellomycetes</taxon>
        <taxon>Trichosporonales</taxon>
        <taxon>Trichosporonaceae</taxon>
        <taxon>Apiotrichum</taxon>
    </lineage>
</organism>
<dbReference type="InterPro" id="IPR056337">
    <property type="entry name" value="LHD_YVC1"/>
</dbReference>
<dbReference type="EMBL" id="RSCE01000008">
    <property type="protein sequence ID" value="RSH80322.1"/>
    <property type="molecule type" value="Genomic_DNA"/>
</dbReference>
<evidence type="ECO:0000313" key="5">
    <source>
        <dbReference type="EMBL" id="RSH80322.1"/>
    </source>
</evidence>
<reference evidence="5 6" key="1">
    <citation type="submission" date="2018-11" db="EMBL/GenBank/DDBJ databases">
        <title>Genome sequence of Apiotrichum porosum DSM 27194.</title>
        <authorList>
            <person name="Aliyu H."/>
            <person name="Gorte O."/>
            <person name="Ochsenreither K."/>
        </authorList>
    </citation>
    <scope>NUCLEOTIDE SEQUENCE [LARGE SCALE GENOMIC DNA]</scope>
    <source>
        <strain evidence="5 6">DSM 27194</strain>
    </source>
</reference>
<dbReference type="Pfam" id="PF23317">
    <property type="entry name" value="YVC1_C"/>
    <property type="match status" value="1"/>
</dbReference>
<dbReference type="Pfam" id="PF23190">
    <property type="entry name" value="LHD_TRPY1"/>
    <property type="match status" value="1"/>
</dbReference>